<dbReference type="OrthoDB" id="2661881at2759"/>
<evidence type="ECO:0000313" key="2">
    <source>
        <dbReference type="EMBL" id="KIJ09894.1"/>
    </source>
</evidence>
<evidence type="ECO:0000256" key="1">
    <source>
        <dbReference type="SAM" id="MobiDB-lite"/>
    </source>
</evidence>
<dbReference type="Proteomes" id="UP000053647">
    <property type="component" value="Unassembled WGS sequence"/>
</dbReference>
<dbReference type="EMBL" id="KN819427">
    <property type="protein sequence ID" value="KIJ09894.1"/>
    <property type="molecule type" value="Genomic_DNA"/>
</dbReference>
<name>A0A0C9SQT9_PAXIN</name>
<evidence type="ECO:0000313" key="3">
    <source>
        <dbReference type="Proteomes" id="UP000053647"/>
    </source>
</evidence>
<gene>
    <name evidence="2" type="ORF">PAXINDRAFT_17042</name>
</gene>
<proteinExistence type="predicted"/>
<accession>A0A0C9SQT9</accession>
<reference evidence="3" key="2">
    <citation type="submission" date="2015-01" db="EMBL/GenBank/DDBJ databases">
        <title>Evolutionary Origins and Diversification of the Mycorrhizal Mutualists.</title>
        <authorList>
            <consortium name="DOE Joint Genome Institute"/>
            <consortium name="Mycorrhizal Genomics Consortium"/>
            <person name="Kohler A."/>
            <person name="Kuo A."/>
            <person name="Nagy L.G."/>
            <person name="Floudas D."/>
            <person name="Copeland A."/>
            <person name="Barry K.W."/>
            <person name="Cichocki N."/>
            <person name="Veneault-Fourrey C."/>
            <person name="LaButti K."/>
            <person name="Lindquist E.A."/>
            <person name="Lipzen A."/>
            <person name="Lundell T."/>
            <person name="Morin E."/>
            <person name="Murat C."/>
            <person name="Riley R."/>
            <person name="Ohm R."/>
            <person name="Sun H."/>
            <person name="Tunlid A."/>
            <person name="Henrissat B."/>
            <person name="Grigoriev I.V."/>
            <person name="Hibbett D.S."/>
            <person name="Martin F."/>
        </authorList>
    </citation>
    <scope>NUCLEOTIDE SEQUENCE [LARGE SCALE GENOMIC DNA]</scope>
    <source>
        <strain evidence="3">ATCC 200175</strain>
    </source>
</reference>
<sequence>MSKRKAPLNYSSSHFSDDSDQDPDRHSSPPPAEQTQQRSNSNNSGTSQVNVLLQQMLKKKPAVGSSTLSHPALLAQAHKESNSGLKRPTIKLNLSRRYPQQQKPMGQQDRKGKASQPAHRQPNPTFRVATIILLPYGTTTESDSDNPEHWDDENHLPISVPILNSTKLPTRTEIQKLCLMQLGKQDHQTGIEFSKDWSFQQCARISSTSGSQFTSKLFQLSSELEDSVDGVDSNSPFHLSSPHQTLYNHPRTHSVTHSLHQIATVHPPASSSTTPVITPPSTTNIAIDLTAESEHESHVDLDIEMSTPSPAPSPSLLQVCSSPTSPALNSNVGDMMEINPSDSFALDPTVENPWVGSQVFEF</sequence>
<feature type="region of interest" description="Disordered" evidence="1">
    <location>
        <begin position="1"/>
        <end position="124"/>
    </location>
</feature>
<dbReference type="AlphaFoldDB" id="A0A0C9SQT9"/>
<dbReference type="HOGENOM" id="CLU_765258_0_0_1"/>
<feature type="compositionally biased region" description="Polar residues" evidence="1">
    <location>
        <begin position="316"/>
        <end position="327"/>
    </location>
</feature>
<keyword evidence="3" id="KW-1185">Reference proteome</keyword>
<reference evidence="2 3" key="1">
    <citation type="submission" date="2014-06" db="EMBL/GenBank/DDBJ databases">
        <authorList>
            <consortium name="DOE Joint Genome Institute"/>
            <person name="Kuo A."/>
            <person name="Kohler A."/>
            <person name="Nagy L.G."/>
            <person name="Floudas D."/>
            <person name="Copeland A."/>
            <person name="Barry K.W."/>
            <person name="Cichocki N."/>
            <person name="Veneault-Fourrey C."/>
            <person name="LaButti K."/>
            <person name="Lindquist E.A."/>
            <person name="Lipzen A."/>
            <person name="Lundell T."/>
            <person name="Morin E."/>
            <person name="Murat C."/>
            <person name="Sun H."/>
            <person name="Tunlid A."/>
            <person name="Henrissat B."/>
            <person name="Grigoriev I.V."/>
            <person name="Hibbett D.S."/>
            <person name="Martin F."/>
            <person name="Nordberg H.P."/>
            <person name="Cantor M.N."/>
            <person name="Hua S.X."/>
        </authorList>
    </citation>
    <scope>NUCLEOTIDE SEQUENCE [LARGE SCALE GENOMIC DNA]</scope>
    <source>
        <strain evidence="2 3">ATCC 200175</strain>
    </source>
</reference>
<protein>
    <submittedName>
        <fullName evidence="2">Uncharacterized protein</fullName>
    </submittedName>
</protein>
<feature type="compositionally biased region" description="Polar residues" evidence="1">
    <location>
        <begin position="33"/>
        <end position="53"/>
    </location>
</feature>
<feature type="region of interest" description="Disordered" evidence="1">
    <location>
        <begin position="294"/>
        <end position="327"/>
    </location>
</feature>
<organism evidence="2 3">
    <name type="scientific">Paxillus involutus ATCC 200175</name>
    <dbReference type="NCBI Taxonomy" id="664439"/>
    <lineage>
        <taxon>Eukaryota</taxon>
        <taxon>Fungi</taxon>
        <taxon>Dikarya</taxon>
        <taxon>Basidiomycota</taxon>
        <taxon>Agaricomycotina</taxon>
        <taxon>Agaricomycetes</taxon>
        <taxon>Agaricomycetidae</taxon>
        <taxon>Boletales</taxon>
        <taxon>Paxilineae</taxon>
        <taxon>Paxillaceae</taxon>
        <taxon>Paxillus</taxon>
    </lineage>
</organism>